<evidence type="ECO:0000313" key="2">
    <source>
        <dbReference type="EMBL" id="CAG8527994.1"/>
    </source>
</evidence>
<protein>
    <submittedName>
        <fullName evidence="2">6056_t:CDS:1</fullName>
    </submittedName>
</protein>
<name>A0A9N9ACH2_9GLOM</name>
<feature type="region of interest" description="Disordered" evidence="1">
    <location>
        <begin position="88"/>
        <end position="109"/>
    </location>
</feature>
<dbReference type="Proteomes" id="UP000789831">
    <property type="component" value="Unassembled WGS sequence"/>
</dbReference>
<evidence type="ECO:0000313" key="3">
    <source>
        <dbReference type="Proteomes" id="UP000789831"/>
    </source>
</evidence>
<sequence>MSLGNSSLKNICDSTQAFQRMNLDYKFSTNNTTNTSSTRKRVIDDCDDSDDDEVFKRTKTLTGNKKVRRRYDDGGDESCEIRMNATSALRGQTQKMKTRLRKRRNAHLR</sequence>
<reference evidence="2" key="1">
    <citation type="submission" date="2021-06" db="EMBL/GenBank/DDBJ databases">
        <authorList>
            <person name="Kallberg Y."/>
            <person name="Tangrot J."/>
            <person name="Rosling A."/>
        </authorList>
    </citation>
    <scope>NUCLEOTIDE SEQUENCE</scope>
    <source>
        <strain evidence="2">MT106</strain>
    </source>
</reference>
<evidence type="ECO:0000256" key="1">
    <source>
        <dbReference type="SAM" id="MobiDB-lite"/>
    </source>
</evidence>
<organism evidence="2 3">
    <name type="scientific">Ambispora gerdemannii</name>
    <dbReference type="NCBI Taxonomy" id="144530"/>
    <lineage>
        <taxon>Eukaryota</taxon>
        <taxon>Fungi</taxon>
        <taxon>Fungi incertae sedis</taxon>
        <taxon>Mucoromycota</taxon>
        <taxon>Glomeromycotina</taxon>
        <taxon>Glomeromycetes</taxon>
        <taxon>Archaeosporales</taxon>
        <taxon>Ambisporaceae</taxon>
        <taxon>Ambispora</taxon>
    </lineage>
</organism>
<gene>
    <name evidence="2" type="ORF">AGERDE_LOCUS5569</name>
</gene>
<comment type="caution">
    <text evidence="2">The sequence shown here is derived from an EMBL/GenBank/DDBJ whole genome shotgun (WGS) entry which is preliminary data.</text>
</comment>
<dbReference type="EMBL" id="CAJVPL010000767">
    <property type="protein sequence ID" value="CAG8527994.1"/>
    <property type="molecule type" value="Genomic_DNA"/>
</dbReference>
<feature type="compositionally biased region" description="Basic residues" evidence="1">
    <location>
        <begin position="96"/>
        <end position="109"/>
    </location>
</feature>
<accession>A0A9N9ACH2</accession>
<keyword evidence="3" id="KW-1185">Reference proteome</keyword>
<dbReference type="AlphaFoldDB" id="A0A9N9ACH2"/>
<proteinExistence type="predicted"/>